<dbReference type="OrthoDB" id="9815825at2"/>
<dbReference type="RefSeq" id="WP_079654225.1">
    <property type="nucleotide sequence ID" value="NZ_LT670846.1"/>
</dbReference>
<dbReference type="GO" id="GO:0000166">
    <property type="term" value="F:nucleotide binding"/>
    <property type="evidence" value="ECO:0007669"/>
    <property type="project" value="InterPro"/>
</dbReference>
<feature type="domain" description="Gfo/Idh/MocA-like oxidoreductase N-terminal" evidence="1">
    <location>
        <begin position="2"/>
        <end position="95"/>
    </location>
</feature>
<dbReference type="AlphaFoldDB" id="A0A1M6SQ23"/>
<dbReference type="Gene3D" id="3.40.50.720">
    <property type="entry name" value="NAD(P)-binding Rossmann-like Domain"/>
    <property type="match status" value="1"/>
</dbReference>
<dbReference type="InterPro" id="IPR000683">
    <property type="entry name" value="Gfo/Idh/MocA-like_OxRdtase_N"/>
</dbReference>
<gene>
    <name evidence="2" type="ORF">SAMN05444391_1118</name>
</gene>
<protein>
    <submittedName>
        <fullName evidence="2">Predicted dehydrogenase</fullName>
    </submittedName>
</protein>
<dbReference type="STRING" id="381751.SAMN05444391_1118"/>
<dbReference type="InterPro" id="IPR036291">
    <property type="entry name" value="NAD(P)-bd_dom_sf"/>
</dbReference>
<evidence type="ECO:0000313" key="2">
    <source>
        <dbReference type="EMBL" id="SHK46795.1"/>
    </source>
</evidence>
<dbReference type="Gene3D" id="3.30.360.10">
    <property type="entry name" value="Dihydrodipicolinate Reductase, domain 2"/>
    <property type="match status" value="1"/>
</dbReference>
<reference evidence="2 3" key="1">
    <citation type="submission" date="2016-11" db="EMBL/GenBank/DDBJ databases">
        <authorList>
            <person name="Jaros S."/>
            <person name="Januszkiewicz K."/>
            <person name="Wedrychowicz H."/>
        </authorList>
    </citation>
    <scope>NUCLEOTIDE SEQUENCE [LARGE SCALE GENOMIC DNA]</scope>
    <source>
        <strain evidence="2 3">DSM 19557</strain>
    </source>
</reference>
<organism evidence="2 3">
    <name type="scientific">Thermocrinis minervae</name>
    <dbReference type="NCBI Taxonomy" id="381751"/>
    <lineage>
        <taxon>Bacteria</taxon>
        <taxon>Pseudomonadati</taxon>
        <taxon>Aquificota</taxon>
        <taxon>Aquificia</taxon>
        <taxon>Aquificales</taxon>
        <taxon>Aquificaceae</taxon>
        <taxon>Thermocrinis</taxon>
    </lineage>
</organism>
<keyword evidence="3" id="KW-1185">Reference proteome</keyword>
<dbReference type="Pfam" id="PF01408">
    <property type="entry name" value="GFO_IDH_MocA"/>
    <property type="match status" value="1"/>
</dbReference>
<dbReference type="SUPFAM" id="SSF51735">
    <property type="entry name" value="NAD(P)-binding Rossmann-fold domains"/>
    <property type="match status" value="1"/>
</dbReference>
<name>A0A1M6SQ23_9AQUI</name>
<dbReference type="EMBL" id="LT670846">
    <property type="protein sequence ID" value="SHK46795.1"/>
    <property type="molecule type" value="Genomic_DNA"/>
</dbReference>
<accession>A0A1M6SQ23</accession>
<sequence>MHILLIGLGNMGSKYLQKIKQMGESPVLCDIDSSKRDGEHPFYCHYGEVNEPLKAVIIAIDPSKHVDVALAFLEKGLPVLLEKPPALSSKDFERISSFDNLYVSEVESFSVCAEHIPKNAKSIKIERFGRGKGYVSPLWDLAWHDLYLLLRTYSKVEVKELSVKNGVWTLRGYADQAEFELSVQWESPHPRRIWNVDEGKVILDFGEEAVYSEGRLMVQRKRDKLRWMLESFLLGDYDRGSVERAGRIINIIENIS</sequence>
<dbReference type="Proteomes" id="UP000189810">
    <property type="component" value="Chromosome I"/>
</dbReference>
<evidence type="ECO:0000313" key="3">
    <source>
        <dbReference type="Proteomes" id="UP000189810"/>
    </source>
</evidence>
<evidence type="ECO:0000259" key="1">
    <source>
        <dbReference type="Pfam" id="PF01408"/>
    </source>
</evidence>
<proteinExistence type="predicted"/>